<name>A0A0E2CYH6_LEPIR</name>
<evidence type="ECO:0000313" key="3">
    <source>
        <dbReference type="Proteomes" id="UP000001340"/>
    </source>
</evidence>
<accession>A0A0E2CYH6</accession>
<dbReference type="Pfam" id="PF13708">
    <property type="entry name" value="DUF4942"/>
    <property type="match status" value="1"/>
</dbReference>
<reference evidence="2 3" key="1">
    <citation type="submission" date="2012-10" db="EMBL/GenBank/DDBJ databases">
        <authorList>
            <person name="Harkins D.M."/>
            <person name="Durkin A.S."/>
            <person name="Brinkac L.M."/>
            <person name="Haft D.H."/>
            <person name="Selengut J.D."/>
            <person name="Sanka R."/>
            <person name="DePew J."/>
            <person name="Purushe J."/>
            <person name="Chanthongthip A."/>
            <person name="Lattana O."/>
            <person name="Phetsouvanh R."/>
            <person name="Newton P.N."/>
            <person name="Vinetz J.M."/>
            <person name="Sutton G.G."/>
            <person name="Nierman W.C."/>
            <person name="Fouts D.E."/>
        </authorList>
    </citation>
    <scope>NUCLEOTIDE SEQUENCE [LARGE SCALE GENOMIC DNA]</scope>
    <source>
        <strain evidence="2 3">UI 12758</strain>
    </source>
</reference>
<protein>
    <submittedName>
        <fullName evidence="2">Methyltransferase domain protein</fullName>
    </submittedName>
</protein>
<keyword evidence="2" id="KW-0808">Transferase</keyword>
<dbReference type="EMBL" id="AHNR02000074">
    <property type="protein sequence ID" value="EKR52836.1"/>
    <property type="molecule type" value="Genomic_DNA"/>
</dbReference>
<keyword evidence="2" id="KW-0489">Methyltransferase</keyword>
<proteinExistence type="predicted"/>
<dbReference type="GO" id="GO:0008168">
    <property type="term" value="F:methyltransferase activity"/>
    <property type="evidence" value="ECO:0007669"/>
    <property type="project" value="UniProtKB-KW"/>
</dbReference>
<dbReference type="InterPro" id="IPR031339">
    <property type="entry name" value="DUF4942"/>
</dbReference>
<organism evidence="2 3">
    <name type="scientific">Leptospira interrogans str. UI 12758</name>
    <dbReference type="NCBI Taxonomy" id="1049938"/>
    <lineage>
        <taxon>Bacteria</taxon>
        <taxon>Pseudomonadati</taxon>
        <taxon>Spirochaetota</taxon>
        <taxon>Spirochaetia</taxon>
        <taxon>Leptospirales</taxon>
        <taxon>Leptospiraceae</taxon>
        <taxon>Leptospira</taxon>
    </lineage>
</organism>
<gene>
    <name evidence="2" type="ORF">LEP1GSC105_0028</name>
</gene>
<dbReference type="AlphaFoldDB" id="A0A0E2CYH6"/>
<comment type="caution">
    <text evidence="2">The sequence shown here is derived from an EMBL/GenBank/DDBJ whole genome shotgun (WGS) entry which is preliminary data.</text>
</comment>
<dbReference type="Proteomes" id="UP000001340">
    <property type="component" value="Unassembled WGS sequence"/>
</dbReference>
<sequence length="107" mass="12388">MDEQAKDNFNCELEKNPPHVTNGNILATFERLESEKENIFERGLINVFKNLDCKYVSNDSFKVTKKIIISNYRGFSSKDSVRDIERINKIIARSAGYRVPEKNNNCI</sequence>
<dbReference type="GO" id="GO:0032259">
    <property type="term" value="P:methylation"/>
    <property type="evidence" value="ECO:0007669"/>
    <property type="project" value="UniProtKB-KW"/>
</dbReference>
<evidence type="ECO:0000259" key="1">
    <source>
        <dbReference type="Pfam" id="PF13708"/>
    </source>
</evidence>
<feature type="domain" description="DUF4942" evidence="1">
    <location>
        <begin position="1"/>
        <end position="105"/>
    </location>
</feature>
<evidence type="ECO:0000313" key="2">
    <source>
        <dbReference type="EMBL" id="EKR52836.1"/>
    </source>
</evidence>